<dbReference type="GO" id="GO:0005432">
    <property type="term" value="F:calcium:sodium antiporter activity"/>
    <property type="evidence" value="ECO:0007669"/>
    <property type="project" value="TreeGrafter"/>
</dbReference>
<dbReference type="Proteomes" id="UP000887540">
    <property type="component" value="Unplaced"/>
</dbReference>
<feature type="transmembrane region" description="Helical" evidence="8">
    <location>
        <begin position="112"/>
        <end position="135"/>
    </location>
</feature>
<accession>A0A914EEH3</accession>
<evidence type="ECO:0000256" key="3">
    <source>
        <dbReference type="ARBA" id="ARBA00022449"/>
    </source>
</evidence>
<keyword evidence="4" id="KW-0109">Calcium transport</keyword>
<evidence type="ECO:0000256" key="1">
    <source>
        <dbReference type="ARBA" id="ARBA00004141"/>
    </source>
</evidence>
<feature type="transmembrane region" description="Helical" evidence="8">
    <location>
        <begin position="45"/>
        <end position="62"/>
    </location>
</feature>
<keyword evidence="3" id="KW-0050">Antiport</keyword>
<evidence type="ECO:0000256" key="5">
    <source>
        <dbReference type="ARBA" id="ARBA00022692"/>
    </source>
</evidence>
<name>A0A914EEH3_9BILA</name>
<dbReference type="InterPro" id="IPR051359">
    <property type="entry name" value="CaCA_antiporter"/>
</dbReference>
<feature type="transmembrane region" description="Helical" evidence="8">
    <location>
        <begin position="12"/>
        <end position="33"/>
    </location>
</feature>
<keyword evidence="5 8" id="KW-0812">Transmembrane</keyword>
<keyword evidence="4" id="KW-0406">Ion transport</keyword>
<sequence>MFLNTQIISGGPGLWAFALILSVILAAMIFFFTTFTHEPRFYKPVAAYVGFVLSVAWIYVIANEVVDVASMIGVMAGVSHELLGLTILAWANSINDMVADFSVARQGFPRMAISAAIGGPLFNLMIGFGLSFFIAKAQGKYITVRKSMF</sequence>
<keyword evidence="7 8" id="KW-0472">Membrane</keyword>
<keyword evidence="10" id="KW-1185">Reference proteome</keyword>
<feature type="transmembrane region" description="Helical" evidence="8">
    <location>
        <begin position="68"/>
        <end position="91"/>
    </location>
</feature>
<evidence type="ECO:0000313" key="11">
    <source>
        <dbReference type="WBParaSite" id="ACRNAN_scaffold728.g22630.t1"/>
    </source>
</evidence>
<feature type="domain" description="Sodium/calcium exchanger membrane region" evidence="9">
    <location>
        <begin position="47"/>
        <end position="139"/>
    </location>
</feature>
<dbReference type="AlphaFoldDB" id="A0A914EEH3"/>
<evidence type="ECO:0000256" key="4">
    <source>
        <dbReference type="ARBA" id="ARBA00022568"/>
    </source>
</evidence>
<dbReference type="GO" id="GO:0006874">
    <property type="term" value="P:intracellular calcium ion homeostasis"/>
    <property type="evidence" value="ECO:0007669"/>
    <property type="project" value="TreeGrafter"/>
</dbReference>
<protein>
    <submittedName>
        <fullName evidence="11">Sodium/calcium exchanger membrane region domain-containing protein</fullName>
    </submittedName>
</protein>
<dbReference type="WBParaSite" id="ACRNAN_scaffold728.g22630.t1">
    <property type="protein sequence ID" value="ACRNAN_scaffold728.g22630.t1"/>
    <property type="gene ID" value="ACRNAN_scaffold728.g22630"/>
</dbReference>
<evidence type="ECO:0000256" key="2">
    <source>
        <dbReference type="ARBA" id="ARBA00022448"/>
    </source>
</evidence>
<comment type="subcellular location">
    <subcellularLocation>
        <location evidence="1">Membrane</location>
        <topology evidence="1">Multi-pass membrane protein</topology>
    </subcellularLocation>
</comment>
<organism evidence="10 11">
    <name type="scientific">Acrobeloides nanus</name>
    <dbReference type="NCBI Taxonomy" id="290746"/>
    <lineage>
        <taxon>Eukaryota</taxon>
        <taxon>Metazoa</taxon>
        <taxon>Ecdysozoa</taxon>
        <taxon>Nematoda</taxon>
        <taxon>Chromadorea</taxon>
        <taxon>Rhabditida</taxon>
        <taxon>Tylenchina</taxon>
        <taxon>Cephalobomorpha</taxon>
        <taxon>Cephaloboidea</taxon>
        <taxon>Cephalobidae</taxon>
        <taxon>Acrobeloides</taxon>
    </lineage>
</organism>
<dbReference type="Pfam" id="PF01699">
    <property type="entry name" value="Na_Ca_ex"/>
    <property type="match status" value="1"/>
</dbReference>
<keyword evidence="4" id="KW-0106">Calcium</keyword>
<reference evidence="11" key="1">
    <citation type="submission" date="2022-11" db="UniProtKB">
        <authorList>
            <consortium name="WormBaseParasite"/>
        </authorList>
    </citation>
    <scope>IDENTIFICATION</scope>
</reference>
<keyword evidence="2" id="KW-0813">Transport</keyword>
<keyword evidence="6 8" id="KW-1133">Transmembrane helix</keyword>
<evidence type="ECO:0000256" key="8">
    <source>
        <dbReference type="SAM" id="Phobius"/>
    </source>
</evidence>
<evidence type="ECO:0000256" key="6">
    <source>
        <dbReference type="ARBA" id="ARBA00022989"/>
    </source>
</evidence>
<proteinExistence type="predicted"/>
<evidence type="ECO:0000259" key="9">
    <source>
        <dbReference type="Pfam" id="PF01699"/>
    </source>
</evidence>
<dbReference type="GO" id="GO:0016020">
    <property type="term" value="C:membrane"/>
    <property type="evidence" value="ECO:0007669"/>
    <property type="project" value="UniProtKB-SubCell"/>
</dbReference>
<dbReference type="PANTHER" id="PTHR12266">
    <property type="entry name" value="NA+/CA2+ K+ INDEPENDENT EXCHANGER"/>
    <property type="match status" value="1"/>
</dbReference>
<dbReference type="Gene3D" id="1.20.1420.30">
    <property type="entry name" value="NCX, central ion-binding region"/>
    <property type="match status" value="1"/>
</dbReference>
<dbReference type="PANTHER" id="PTHR12266:SF0">
    <property type="entry name" value="MITOCHONDRIAL SODIUM_CALCIUM EXCHANGER PROTEIN"/>
    <property type="match status" value="1"/>
</dbReference>
<dbReference type="InterPro" id="IPR044880">
    <property type="entry name" value="NCX_ion-bd_dom_sf"/>
</dbReference>
<evidence type="ECO:0000313" key="10">
    <source>
        <dbReference type="Proteomes" id="UP000887540"/>
    </source>
</evidence>
<dbReference type="InterPro" id="IPR004837">
    <property type="entry name" value="NaCa_Exmemb"/>
</dbReference>
<evidence type="ECO:0000256" key="7">
    <source>
        <dbReference type="ARBA" id="ARBA00023136"/>
    </source>
</evidence>